<feature type="repeat" description="PPR" evidence="4">
    <location>
        <begin position="279"/>
        <end position="313"/>
    </location>
</feature>
<dbReference type="InterPro" id="IPR002885">
    <property type="entry name" value="PPR_rpt"/>
</dbReference>
<gene>
    <name evidence="7" type="ORF">C2S53_009836</name>
</gene>
<reference evidence="7 8" key="1">
    <citation type="journal article" date="2021" name="Nat. Commun.">
        <title>Incipient diploidization of the medicinal plant Perilla within 10,000 years.</title>
        <authorList>
            <person name="Zhang Y."/>
            <person name="Shen Q."/>
            <person name="Leng L."/>
            <person name="Zhang D."/>
            <person name="Chen S."/>
            <person name="Shi Y."/>
            <person name="Ning Z."/>
            <person name="Chen S."/>
        </authorList>
    </citation>
    <scope>NUCLEOTIDE SEQUENCE [LARGE SCALE GENOMIC DNA]</scope>
    <source>
        <strain evidence="8">cv. PC099</strain>
    </source>
</reference>
<dbReference type="AlphaFoldDB" id="A0AAD4JHF4"/>
<feature type="repeat" description="PPR" evidence="4">
    <location>
        <begin position="244"/>
        <end position="278"/>
    </location>
</feature>
<evidence type="ECO:0000313" key="8">
    <source>
        <dbReference type="Proteomes" id="UP001190926"/>
    </source>
</evidence>
<evidence type="ECO:0000256" key="5">
    <source>
        <dbReference type="SAM" id="Coils"/>
    </source>
</evidence>
<evidence type="ECO:0000313" key="7">
    <source>
        <dbReference type="EMBL" id="KAH6833827.1"/>
    </source>
</evidence>
<dbReference type="InterPro" id="IPR032867">
    <property type="entry name" value="DYW_dom"/>
</dbReference>
<comment type="caution">
    <text evidence="7">The sequence shown here is derived from an EMBL/GenBank/DDBJ whole genome shotgun (WGS) entry which is preliminary data.</text>
</comment>
<keyword evidence="5" id="KW-0175">Coiled coil</keyword>
<sequence length="939" mass="104435">MLSKIPTNLPAHLNVKFIRKFLNLGDLARAHQFFDGISKPDVQSWTLLISAYTKNGQSKDAIKVYTEVKNNRKISPDKFVILAVAKACAVSGDLVKAKEVHFDALKFKISSDLLVGNALINMYGKCKYFDGGEQVFGDLIIKDVITWTSFCSCCVNCGLPRAALRAFRDMMLSRVRPNAMTLSSVVPACSHLKCLNSGQEIHGYALKNGMGENQFVNSALVDMYSSCSSIKHAELVFSNMSQPDVVSWNAITSAYFSNGKSEKALDTFQSMRTRGVKLDNVSWNSVISGCVDNGKVHEAIELLGVMQQLRCKPSRITITSILTVCTILEAWRGGKEVHAYIIRHCFMEDHVVSTALVLLYAKGGDLETSNRLFSMMPLTDTVAWNTIIIANSMHGRGERALSLFNEMVNSGVKPNSVTFTGVLSGCSHSHMIDEGLSIFHSMTKDHKVEPDTEHYSCMVDVLSRGGRLSEAYNFIHQMPKEPSAAAWGALLGSCRIYKNVELGRIAAHKLFELEPDNSGNYVLLFNILVAAKQWGEASEVRKLMRDRGIRKVPGSSWIRVNNRVHTFVVGDTSNGLSRDIYRFLDEVRVKMKLAGLYPKTEYVLQDLDGEEQEESLCNHSEKLAVGFGVLNLRGESCIRVFKNLRICGDCHNTIKFITKLVGIEIIVRDSLRLIMAADSPQVTAMFAFGDSLTDPGNNYYLNSFAKANYMPYGVDFYEGQPSGRFCNGKTFIDYLGELLGLPVLPPYTSPFASGGNILRGVNYASAAGGILEETGRILGRVIPLREQISNFKKTVAQLRERMEEEEMMSKYLENALVFMDFGTNDYLNNYLNLKSGYTSSLIYTPQEFADLLIRMYRQHVLEIQGLGMRKFLLLEAAPIGCAPMEVTRNRECSSSANNMVKNVQSEAQTSCPKPQLRIPGINIHVSPFVSSVHSPTRQC</sequence>
<evidence type="ECO:0000259" key="6">
    <source>
        <dbReference type="Pfam" id="PF14432"/>
    </source>
</evidence>
<dbReference type="PANTHER" id="PTHR47926:SF426">
    <property type="entry name" value="TETRATRICOPEPTIDE-LIKE HELICAL DOMAIN SUPERFAMILY, DYW DOMAIN-CONTAINING PROTEIN"/>
    <property type="match status" value="1"/>
</dbReference>
<comment type="similarity">
    <text evidence="2">Belongs to the 'GDSL' lipolytic enzyme family.</text>
</comment>
<evidence type="ECO:0000256" key="1">
    <source>
        <dbReference type="ARBA" id="ARBA00006643"/>
    </source>
</evidence>
<dbReference type="InterPro" id="IPR046960">
    <property type="entry name" value="PPR_At4g14850-like_plant"/>
</dbReference>
<dbReference type="GO" id="GO:0008270">
    <property type="term" value="F:zinc ion binding"/>
    <property type="evidence" value="ECO:0007669"/>
    <property type="project" value="InterPro"/>
</dbReference>
<proteinExistence type="inferred from homology"/>
<accession>A0AAD4JHF4</accession>
<dbReference type="GO" id="GO:0009451">
    <property type="term" value="P:RNA modification"/>
    <property type="evidence" value="ECO:0007669"/>
    <property type="project" value="InterPro"/>
</dbReference>
<dbReference type="Gene3D" id="1.25.40.10">
    <property type="entry name" value="Tetratricopeptide repeat domain"/>
    <property type="match status" value="5"/>
</dbReference>
<feature type="domain" description="DYW" evidence="6">
    <location>
        <begin position="595"/>
        <end position="673"/>
    </location>
</feature>
<dbReference type="Pfam" id="PF20431">
    <property type="entry name" value="E_motif"/>
    <property type="match status" value="1"/>
</dbReference>
<dbReference type="GO" id="GO:0016788">
    <property type="term" value="F:hydrolase activity, acting on ester bonds"/>
    <property type="evidence" value="ECO:0007669"/>
    <property type="project" value="InterPro"/>
</dbReference>
<feature type="repeat" description="PPR" evidence="4">
    <location>
        <begin position="451"/>
        <end position="481"/>
    </location>
</feature>
<feature type="coiled-coil region" evidence="5">
    <location>
        <begin position="788"/>
        <end position="815"/>
    </location>
</feature>
<dbReference type="Gene3D" id="3.40.50.1110">
    <property type="entry name" value="SGNH hydrolase"/>
    <property type="match status" value="1"/>
</dbReference>
<keyword evidence="8" id="KW-1185">Reference proteome</keyword>
<evidence type="ECO:0000256" key="4">
    <source>
        <dbReference type="PROSITE-ProRule" id="PRU00708"/>
    </source>
</evidence>
<organism evidence="7 8">
    <name type="scientific">Perilla frutescens var. hirtella</name>
    <name type="common">Perilla citriodora</name>
    <name type="synonym">Perilla setoyensis</name>
    <dbReference type="NCBI Taxonomy" id="608512"/>
    <lineage>
        <taxon>Eukaryota</taxon>
        <taxon>Viridiplantae</taxon>
        <taxon>Streptophyta</taxon>
        <taxon>Embryophyta</taxon>
        <taxon>Tracheophyta</taxon>
        <taxon>Spermatophyta</taxon>
        <taxon>Magnoliopsida</taxon>
        <taxon>eudicotyledons</taxon>
        <taxon>Gunneridae</taxon>
        <taxon>Pentapetalae</taxon>
        <taxon>asterids</taxon>
        <taxon>lamiids</taxon>
        <taxon>Lamiales</taxon>
        <taxon>Lamiaceae</taxon>
        <taxon>Nepetoideae</taxon>
        <taxon>Elsholtzieae</taxon>
        <taxon>Perilla</taxon>
    </lineage>
</organism>
<dbReference type="PROSITE" id="PS51375">
    <property type="entry name" value="PPR"/>
    <property type="match status" value="7"/>
</dbReference>
<feature type="repeat" description="PPR" evidence="4">
    <location>
        <begin position="143"/>
        <end position="177"/>
    </location>
</feature>
<evidence type="ECO:0000256" key="2">
    <source>
        <dbReference type="ARBA" id="ARBA00008668"/>
    </source>
</evidence>
<dbReference type="Pfam" id="PF14432">
    <property type="entry name" value="DYW_deaminase"/>
    <property type="match status" value="1"/>
</dbReference>
<dbReference type="Pfam" id="PF00657">
    <property type="entry name" value="Lipase_GDSL"/>
    <property type="match status" value="1"/>
</dbReference>
<dbReference type="PANTHER" id="PTHR47926">
    <property type="entry name" value="PENTATRICOPEPTIDE REPEAT-CONTAINING PROTEIN"/>
    <property type="match status" value="1"/>
</dbReference>
<keyword evidence="3" id="KW-0677">Repeat</keyword>
<dbReference type="Proteomes" id="UP001190926">
    <property type="component" value="Unassembled WGS sequence"/>
</dbReference>
<dbReference type="InterPro" id="IPR001087">
    <property type="entry name" value="GDSL"/>
</dbReference>
<dbReference type="NCBIfam" id="TIGR00756">
    <property type="entry name" value="PPR"/>
    <property type="match status" value="5"/>
</dbReference>
<name>A0AAD4JHF4_PERFH</name>
<dbReference type="InterPro" id="IPR046848">
    <property type="entry name" value="E_motif"/>
</dbReference>
<dbReference type="EMBL" id="SDAM02000055">
    <property type="protein sequence ID" value="KAH6833827.1"/>
    <property type="molecule type" value="Genomic_DNA"/>
</dbReference>
<protein>
    <recommendedName>
        <fullName evidence="6">DYW domain-containing protein</fullName>
    </recommendedName>
</protein>
<dbReference type="FunFam" id="1.25.40.10:FF:000393">
    <property type="entry name" value="Pentatricopeptide repeat-containing protein At1g20230"/>
    <property type="match status" value="1"/>
</dbReference>
<dbReference type="Pfam" id="PF13041">
    <property type="entry name" value="PPR_2"/>
    <property type="match status" value="2"/>
</dbReference>
<dbReference type="GO" id="GO:0003723">
    <property type="term" value="F:RNA binding"/>
    <property type="evidence" value="ECO:0007669"/>
    <property type="project" value="InterPro"/>
</dbReference>
<dbReference type="FunFam" id="1.25.40.10:FF:000366">
    <property type="entry name" value="Pentatricopeptide (PPR) repeat-containing protein"/>
    <property type="match status" value="1"/>
</dbReference>
<feature type="repeat" description="PPR" evidence="4">
    <location>
        <begin position="415"/>
        <end position="450"/>
    </location>
</feature>
<feature type="repeat" description="PPR" evidence="4">
    <location>
        <begin position="41"/>
        <end position="76"/>
    </location>
</feature>
<evidence type="ECO:0000256" key="3">
    <source>
        <dbReference type="ARBA" id="ARBA00022737"/>
    </source>
</evidence>
<feature type="repeat" description="PPR" evidence="4">
    <location>
        <begin position="380"/>
        <end position="414"/>
    </location>
</feature>
<dbReference type="Pfam" id="PF01535">
    <property type="entry name" value="PPR"/>
    <property type="match status" value="5"/>
</dbReference>
<dbReference type="FunFam" id="1.25.40.10:FF:000031">
    <property type="entry name" value="Pentatricopeptide repeat-containing protein mitochondrial"/>
    <property type="match status" value="1"/>
</dbReference>
<dbReference type="InterPro" id="IPR011990">
    <property type="entry name" value="TPR-like_helical_dom_sf"/>
</dbReference>
<dbReference type="InterPro" id="IPR036514">
    <property type="entry name" value="SGNH_hydro_sf"/>
</dbReference>
<comment type="similarity">
    <text evidence="1">Belongs to the PPR family. PCMP-H subfamily.</text>
</comment>